<keyword evidence="5" id="KW-0057">Aromatic amino acid biosynthesis</keyword>
<keyword evidence="4" id="KW-0028">Amino-acid biosynthesis</keyword>
<keyword evidence="6" id="KW-0584">Phenylalanine biosynthesis</keyword>
<name>A0A1Q5Q5K9_9ACTO</name>
<dbReference type="OrthoDB" id="9802281at2"/>
<dbReference type="PANTHER" id="PTHR21022:SF19">
    <property type="entry name" value="PREPHENATE DEHYDRATASE-RELATED"/>
    <property type="match status" value="1"/>
</dbReference>
<dbReference type="InterPro" id="IPR008242">
    <property type="entry name" value="Chor_mutase/pphenate_deHydtase"/>
</dbReference>
<keyword evidence="13" id="KW-1185">Reference proteome</keyword>
<dbReference type="UniPathway" id="UPA00121">
    <property type="reaction ID" value="UER00345"/>
</dbReference>
<dbReference type="EC" id="4.2.1.51" evidence="2"/>
<organism evidence="12 13">
    <name type="scientific">Bowdeniella nasicola</name>
    <dbReference type="NCBI Taxonomy" id="208480"/>
    <lineage>
        <taxon>Bacteria</taxon>
        <taxon>Bacillati</taxon>
        <taxon>Actinomycetota</taxon>
        <taxon>Actinomycetes</taxon>
        <taxon>Actinomycetales</taxon>
        <taxon>Actinomycetaceae</taxon>
        <taxon>Bowdeniella</taxon>
    </lineage>
</organism>
<evidence type="ECO:0000256" key="5">
    <source>
        <dbReference type="ARBA" id="ARBA00023141"/>
    </source>
</evidence>
<evidence type="ECO:0000256" key="4">
    <source>
        <dbReference type="ARBA" id="ARBA00022605"/>
    </source>
</evidence>
<dbReference type="Gene3D" id="3.40.190.10">
    <property type="entry name" value="Periplasmic binding protein-like II"/>
    <property type="match status" value="2"/>
</dbReference>
<dbReference type="GO" id="GO:0004664">
    <property type="term" value="F:prephenate dehydratase activity"/>
    <property type="evidence" value="ECO:0007669"/>
    <property type="project" value="UniProtKB-EC"/>
</dbReference>
<dbReference type="PIRSF" id="PIRSF001500">
    <property type="entry name" value="Chor_mut_pdt_Ppr"/>
    <property type="match status" value="1"/>
</dbReference>
<dbReference type="NCBIfam" id="NF008866">
    <property type="entry name" value="PRK11899.1"/>
    <property type="match status" value="1"/>
</dbReference>
<feature type="domain" description="ACT" evidence="11">
    <location>
        <begin position="194"/>
        <end position="271"/>
    </location>
</feature>
<evidence type="ECO:0000256" key="6">
    <source>
        <dbReference type="ARBA" id="ARBA00023222"/>
    </source>
</evidence>
<dbReference type="STRING" id="208480.SAMN02910418_00690"/>
<dbReference type="GO" id="GO:0005737">
    <property type="term" value="C:cytoplasm"/>
    <property type="evidence" value="ECO:0007669"/>
    <property type="project" value="TreeGrafter"/>
</dbReference>
<gene>
    <name evidence="12" type="ORF">BSZ39_00910</name>
</gene>
<evidence type="ECO:0000259" key="10">
    <source>
        <dbReference type="PROSITE" id="PS51171"/>
    </source>
</evidence>
<reference evidence="13" key="1">
    <citation type="submission" date="2016-12" db="EMBL/GenBank/DDBJ databases">
        <authorList>
            <person name="Meng X."/>
        </authorList>
    </citation>
    <scope>NUCLEOTIDE SEQUENCE [LARGE SCALE GENOMIC DNA]</scope>
    <source>
        <strain evidence="13">DSM 19116</strain>
    </source>
</reference>
<dbReference type="PROSITE" id="PS51171">
    <property type="entry name" value="PREPHENATE_DEHYDR_3"/>
    <property type="match status" value="1"/>
</dbReference>
<evidence type="ECO:0000256" key="9">
    <source>
        <dbReference type="PIRSR" id="PIRSR001500-2"/>
    </source>
</evidence>
<dbReference type="CDD" id="cd04905">
    <property type="entry name" value="ACT_CM-PDT"/>
    <property type="match status" value="1"/>
</dbReference>
<dbReference type="SUPFAM" id="SSF55021">
    <property type="entry name" value="ACT-like"/>
    <property type="match status" value="1"/>
</dbReference>
<dbReference type="InterPro" id="IPR002912">
    <property type="entry name" value="ACT_dom"/>
</dbReference>
<evidence type="ECO:0000256" key="7">
    <source>
        <dbReference type="ARBA" id="ARBA00023239"/>
    </source>
</evidence>
<dbReference type="RefSeq" id="WP_073715518.1">
    <property type="nucleotide sequence ID" value="NZ_MQVR01000002.1"/>
</dbReference>
<evidence type="ECO:0000256" key="2">
    <source>
        <dbReference type="ARBA" id="ARBA00013147"/>
    </source>
</evidence>
<dbReference type="AlphaFoldDB" id="A0A1Q5Q5K9"/>
<keyword evidence="7" id="KW-0456">Lyase</keyword>
<sequence>MESTVRVAVQGEIGSNSDRAVQQMLPGAQVVPCESFTAAFDAIHDGQADLALIPVENSSAGRVADPHLLLPGSDLHIIGEHFLPIHFDLVAIPEATFETIQTVRSHVHAFGQCSQLMREREWRRHVSADTAGAAREVALLKDPSIAALAPVGTAERFGLKVLRSHVEDSAQNATRFVLLSPKSTITDTKPAITTLLFRVRNVPAALYKCLGGFATNSVNITKLESYQLGGTFFASQFYIDIDGHVEDTSVQLALEELEFFVTDLKILGCYPAHPYRGNLDEPSCERHRERA</sequence>
<comment type="catalytic activity">
    <reaction evidence="8">
        <text>prephenate + H(+) = 3-phenylpyruvate + CO2 + H2O</text>
        <dbReference type="Rhea" id="RHEA:21648"/>
        <dbReference type="ChEBI" id="CHEBI:15377"/>
        <dbReference type="ChEBI" id="CHEBI:15378"/>
        <dbReference type="ChEBI" id="CHEBI:16526"/>
        <dbReference type="ChEBI" id="CHEBI:18005"/>
        <dbReference type="ChEBI" id="CHEBI:29934"/>
        <dbReference type="EC" id="4.2.1.51"/>
    </reaction>
</comment>
<dbReference type="EMBL" id="MQVR01000002">
    <property type="protein sequence ID" value="OKL55118.1"/>
    <property type="molecule type" value="Genomic_DNA"/>
</dbReference>
<dbReference type="GO" id="GO:0009094">
    <property type="term" value="P:L-phenylalanine biosynthetic process"/>
    <property type="evidence" value="ECO:0007669"/>
    <property type="project" value="UniProtKB-UniPathway"/>
</dbReference>
<evidence type="ECO:0000313" key="12">
    <source>
        <dbReference type="EMBL" id="OKL55118.1"/>
    </source>
</evidence>
<dbReference type="InterPro" id="IPR001086">
    <property type="entry name" value="Preph_deHydtase"/>
</dbReference>
<protein>
    <recommendedName>
        <fullName evidence="3">Prephenate dehydratase</fullName>
        <ecNumber evidence="2">4.2.1.51</ecNumber>
    </recommendedName>
</protein>
<dbReference type="Gene3D" id="3.30.70.260">
    <property type="match status" value="1"/>
</dbReference>
<dbReference type="PROSITE" id="PS51671">
    <property type="entry name" value="ACT"/>
    <property type="match status" value="1"/>
</dbReference>
<dbReference type="CDD" id="cd13631">
    <property type="entry name" value="PBP2_Ct-PDT_like"/>
    <property type="match status" value="1"/>
</dbReference>
<evidence type="ECO:0000313" key="13">
    <source>
        <dbReference type="Proteomes" id="UP000185628"/>
    </source>
</evidence>
<dbReference type="PANTHER" id="PTHR21022">
    <property type="entry name" value="PREPHENATE DEHYDRATASE P PROTEIN"/>
    <property type="match status" value="1"/>
</dbReference>
<evidence type="ECO:0000259" key="11">
    <source>
        <dbReference type="PROSITE" id="PS51671"/>
    </source>
</evidence>
<dbReference type="PROSITE" id="PS00857">
    <property type="entry name" value="PREPHENATE_DEHYDR_1"/>
    <property type="match status" value="1"/>
</dbReference>
<comment type="caution">
    <text evidence="12">The sequence shown here is derived from an EMBL/GenBank/DDBJ whole genome shotgun (WGS) entry which is preliminary data.</text>
</comment>
<dbReference type="Pfam" id="PF00800">
    <property type="entry name" value="PDT"/>
    <property type="match status" value="1"/>
</dbReference>
<feature type="site" description="Essential for prephenate dehydratase activity" evidence="9">
    <location>
        <position position="174"/>
    </location>
</feature>
<dbReference type="InterPro" id="IPR018528">
    <property type="entry name" value="Preph_deHydtase_CS"/>
</dbReference>
<evidence type="ECO:0000256" key="8">
    <source>
        <dbReference type="ARBA" id="ARBA00047848"/>
    </source>
</evidence>
<feature type="domain" description="Prephenate dehydratase" evidence="10">
    <location>
        <begin position="6"/>
        <end position="181"/>
    </location>
</feature>
<dbReference type="SUPFAM" id="SSF53850">
    <property type="entry name" value="Periplasmic binding protein-like II"/>
    <property type="match status" value="1"/>
</dbReference>
<dbReference type="Proteomes" id="UP000185628">
    <property type="component" value="Unassembled WGS sequence"/>
</dbReference>
<evidence type="ECO:0000256" key="3">
    <source>
        <dbReference type="ARBA" id="ARBA00021872"/>
    </source>
</evidence>
<comment type="pathway">
    <text evidence="1">Amino-acid biosynthesis; L-phenylalanine biosynthesis; phenylpyruvate from prephenate: step 1/1.</text>
</comment>
<proteinExistence type="predicted"/>
<accession>A0A1Q5Q5K9</accession>
<dbReference type="InterPro" id="IPR045865">
    <property type="entry name" value="ACT-like_dom_sf"/>
</dbReference>
<evidence type="ECO:0000256" key="1">
    <source>
        <dbReference type="ARBA" id="ARBA00004741"/>
    </source>
</evidence>